<evidence type="ECO:0000313" key="2">
    <source>
        <dbReference type="Proteomes" id="UP001213799"/>
    </source>
</evidence>
<dbReference type="AlphaFoldDB" id="A0AAD6DZU9"/>
<accession>A0AAD6DZU9</accession>
<evidence type="ECO:0000313" key="1">
    <source>
        <dbReference type="EMBL" id="KAJ5597406.1"/>
    </source>
</evidence>
<dbReference type="Proteomes" id="UP001213799">
    <property type="component" value="Unassembled WGS sequence"/>
</dbReference>
<keyword evidence="2" id="KW-1185">Reference proteome</keyword>
<name>A0AAD6DZU9_9EURO</name>
<dbReference type="EMBL" id="JAQJAE010000004">
    <property type="protein sequence ID" value="KAJ5597406.1"/>
    <property type="molecule type" value="Genomic_DNA"/>
</dbReference>
<reference evidence="1" key="2">
    <citation type="submission" date="2023-01" db="EMBL/GenBank/DDBJ databases">
        <authorList>
            <person name="Petersen C."/>
        </authorList>
    </citation>
    <scope>NUCLEOTIDE SEQUENCE</scope>
    <source>
        <strain evidence="1">IBT 12815</strain>
    </source>
</reference>
<organism evidence="1 2">
    <name type="scientific">Penicillium hordei</name>
    <dbReference type="NCBI Taxonomy" id="40994"/>
    <lineage>
        <taxon>Eukaryota</taxon>
        <taxon>Fungi</taxon>
        <taxon>Dikarya</taxon>
        <taxon>Ascomycota</taxon>
        <taxon>Pezizomycotina</taxon>
        <taxon>Eurotiomycetes</taxon>
        <taxon>Eurotiomycetidae</taxon>
        <taxon>Eurotiales</taxon>
        <taxon>Aspergillaceae</taxon>
        <taxon>Penicillium</taxon>
    </lineage>
</organism>
<proteinExistence type="predicted"/>
<dbReference type="RefSeq" id="XP_056750623.1">
    <property type="nucleotide sequence ID" value="XM_056898547.1"/>
</dbReference>
<comment type="caution">
    <text evidence="1">The sequence shown here is derived from an EMBL/GenBank/DDBJ whole genome shotgun (WGS) entry which is preliminary data.</text>
</comment>
<dbReference type="GeneID" id="81588789"/>
<sequence length="196" mass="22313">MCQLQRMAATLCYGYYFAKDERIPDIHYCYSCLIGHEFDSDLMKQVVKLIRTRRTIYLVIITGATPTLNWQLVGQLNCTDDEARAASMAKRWNITIKLGNTKFCLNQTIPACNTKPPVTDSFTLFPVWCTHIQYSANIIPSTLAGNLNFESGCALTLLPMDISSRGRPQAACRRGCWIRRMKRGLQVLFLPGRPRR</sequence>
<gene>
    <name evidence="1" type="ORF">N7537_007490</name>
</gene>
<reference evidence="1" key="1">
    <citation type="journal article" date="2023" name="IMA Fungus">
        <title>Comparative genomic study of the Penicillium genus elucidates a diverse pangenome and 15 lateral gene transfer events.</title>
        <authorList>
            <person name="Petersen C."/>
            <person name="Sorensen T."/>
            <person name="Nielsen M.R."/>
            <person name="Sondergaard T.E."/>
            <person name="Sorensen J.L."/>
            <person name="Fitzpatrick D.A."/>
            <person name="Frisvad J.C."/>
            <person name="Nielsen K.L."/>
        </authorList>
    </citation>
    <scope>NUCLEOTIDE SEQUENCE</scope>
    <source>
        <strain evidence="1">IBT 12815</strain>
    </source>
</reference>
<protein>
    <submittedName>
        <fullName evidence="1">Uncharacterized protein</fullName>
    </submittedName>
</protein>